<feature type="domain" description="EGF-like" evidence="18">
    <location>
        <begin position="716"/>
        <end position="756"/>
    </location>
</feature>
<dbReference type="SMART" id="SM00179">
    <property type="entry name" value="EGF_CA"/>
    <property type="match status" value="2"/>
</dbReference>
<proteinExistence type="predicted"/>
<dbReference type="PROSITE" id="PS01187">
    <property type="entry name" value="EGF_CA"/>
    <property type="match status" value="2"/>
</dbReference>
<dbReference type="InterPro" id="IPR015446">
    <property type="entry name" value="BMP_1/tolloid-like"/>
</dbReference>
<evidence type="ECO:0000256" key="12">
    <source>
        <dbReference type="PIRSR" id="PIRSR001199-2"/>
    </source>
</evidence>
<keyword evidence="6 14" id="KW-0378">Hydrolase</keyword>
<keyword evidence="2 14" id="KW-0645">Protease</keyword>
<accession>A0A9W2ZKV9</accession>
<dbReference type="PANTHER" id="PTHR24255">
    <property type="entry name" value="COMPLEMENT COMPONENT 1, S SUBCOMPONENT-RELATED"/>
    <property type="match status" value="1"/>
</dbReference>
<dbReference type="GeneID" id="106055573"/>
<feature type="disulfide bond" evidence="14">
    <location>
        <begin position="201"/>
        <end position="202"/>
    </location>
</feature>
<dbReference type="PIRSF" id="PIRSF001199">
    <property type="entry name" value="BMP_1/tolloid-like"/>
    <property type="match status" value="1"/>
</dbReference>
<evidence type="ECO:0000259" key="18">
    <source>
        <dbReference type="PROSITE" id="PS50026"/>
    </source>
</evidence>
<feature type="active site" evidence="11 14">
    <location>
        <position position="230"/>
    </location>
</feature>
<dbReference type="RefSeq" id="XP_055875574.1">
    <property type="nucleotide sequence ID" value="XM_056019599.1"/>
</dbReference>
<sequence>MCVPSAKFTQCEGVFFLNVMTAPKKPSFASVSLCLVVLTHLALSTQSVMSTEPMSTEPMSTEPMSTEPMSTGPILDPCKADAFIGDIALDAEDRHVVQGNFQKDYVSRSVSNNRNKKMPNTPEVKRRRKSKRNKRAATSVRDRLWDYGVIPYQIEPIFTSETKVLMKQAMKHWENYTCITFIERQPKEHNFILFTKSPCGCCSFVGKKGSGGQAVSIGENCDSFGVIIHELGHAIGFWHEHTRPDRDRHVQINSKNIIPGQEYNFNKLTSDDVNSLGETYDFDSIMHYANNTFAINIRSETLLPIAKPGTMRPQIGQRVRLSDLDIRQTNKLYACPSCGRTFQERKQQFTHTPKRGSREICQWRISAAHGEKITLNITNLDIPTSFNCRSHYLEVKDGHYLKSPLLGRFCGNQVPDTLISSGPRLWIEYRTEYGQGQGFTIAYEALCGGEIKKEEGIISSPNYPDHYVPERVCVWQITVPIEFTVALKFQTFDIENQFNCQMDYLEIRDGPSETSPLIGNFCGNKIPEDIQSTGHQLYLKFISDASVQRSGFFAMFTKEYDECSSDEHGCDQVCVNTLGSYTCACRDGYKLHADGKRCEDACGGYLDSENGTIRSPSYPKLYPSNKNCIWKLVAPPGHRITVNFTHFDLEGHLPSCQFDSVRISTPGDEGDAKVFGVFCGHKFPAPITSDNNSLKIEFNSDNSVQKTGFTAEYYTDKDECSVNNGGCQHICRNNIGSFVCDCPEGFTLNDDLRSCKEAGCHHDIKSHYGVITSPNYPEYYPSRSECVWHFSTAPGHRIRLQFRAFEVEAHQQCTYDYVGIYDGNSSSAANIGRLCGPRIPKPVTSNSNHLYMTLISDASVQRKGFEIEYDTVCGGHLEASASPQKIWSHPRFGDNVYDNNQTCEWKLHAKEGQTIELQFTFMDLEEDSDCGYDNVTIYDGLLDNSRPLGTFCGTELPTLISSRSQNILIYFHSDEAIAWKGFSATFNIVNKASKQMQKIQTDDS</sequence>
<dbReference type="OMA" id="CVIFTER"/>
<dbReference type="Pfam" id="PF00431">
    <property type="entry name" value="CUB"/>
    <property type="match status" value="5"/>
</dbReference>
<dbReference type="Gene3D" id="2.10.25.10">
    <property type="entry name" value="Laminin"/>
    <property type="match status" value="2"/>
</dbReference>
<evidence type="ECO:0000313" key="20">
    <source>
        <dbReference type="Proteomes" id="UP001165740"/>
    </source>
</evidence>
<evidence type="ECO:0000256" key="3">
    <source>
        <dbReference type="ARBA" id="ARBA00022723"/>
    </source>
</evidence>
<evidence type="ECO:0000313" key="21">
    <source>
        <dbReference type="RefSeq" id="XP_055875574.1"/>
    </source>
</evidence>
<organism evidence="20 21">
    <name type="scientific">Biomphalaria glabrata</name>
    <name type="common">Bloodfluke planorb</name>
    <name type="synonym">Freshwater snail</name>
    <dbReference type="NCBI Taxonomy" id="6526"/>
    <lineage>
        <taxon>Eukaryota</taxon>
        <taxon>Metazoa</taxon>
        <taxon>Spiralia</taxon>
        <taxon>Lophotrochozoa</taxon>
        <taxon>Mollusca</taxon>
        <taxon>Gastropoda</taxon>
        <taxon>Heterobranchia</taxon>
        <taxon>Euthyneura</taxon>
        <taxon>Panpulmonata</taxon>
        <taxon>Hygrophila</taxon>
        <taxon>Lymnaeoidea</taxon>
        <taxon>Planorbidae</taxon>
        <taxon>Biomphalaria</taxon>
    </lineage>
</organism>
<keyword evidence="20" id="KW-1185">Reference proteome</keyword>
<dbReference type="InterPro" id="IPR024079">
    <property type="entry name" value="MetalloPept_cat_dom_sf"/>
</dbReference>
<dbReference type="GO" id="GO:0008270">
    <property type="term" value="F:zinc ion binding"/>
    <property type="evidence" value="ECO:0007669"/>
    <property type="project" value="UniProtKB-UniRule"/>
</dbReference>
<dbReference type="FunFam" id="3.40.390.10:FF:000004">
    <property type="entry name" value="Metalloendopeptidase"/>
    <property type="match status" value="1"/>
</dbReference>
<feature type="domain" description="CUB" evidence="17">
    <location>
        <begin position="760"/>
        <end position="872"/>
    </location>
</feature>
<dbReference type="InterPro" id="IPR000152">
    <property type="entry name" value="EGF-type_Asp/Asn_hydroxyl_site"/>
</dbReference>
<feature type="domain" description="CUB" evidence="17">
    <location>
        <begin position="602"/>
        <end position="716"/>
    </location>
</feature>
<evidence type="ECO:0000256" key="11">
    <source>
        <dbReference type="PIRSR" id="PIRSR001199-1"/>
    </source>
</evidence>
<keyword evidence="3 12" id="KW-0479">Metal-binding</keyword>
<dbReference type="SMART" id="SM00235">
    <property type="entry name" value="ZnMc"/>
    <property type="match status" value="1"/>
</dbReference>
<dbReference type="InterPro" id="IPR001506">
    <property type="entry name" value="Peptidase_M12A"/>
</dbReference>
<reference evidence="21" key="1">
    <citation type="submission" date="2025-08" db="UniProtKB">
        <authorList>
            <consortium name="RefSeq"/>
        </authorList>
    </citation>
    <scope>IDENTIFICATION</scope>
</reference>
<dbReference type="Gene3D" id="3.40.390.10">
    <property type="entry name" value="Collagenase (Catalytic Domain)"/>
    <property type="match status" value="1"/>
</dbReference>
<feature type="domain" description="CUB" evidence="17">
    <location>
        <begin position="447"/>
        <end position="559"/>
    </location>
</feature>
<feature type="binding site" evidence="12 14">
    <location>
        <position position="233"/>
    </location>
    <ligand>
        <name>Zn(2+)</name>
        <dbReference type="ChEBI" id="CHEBI:29105"/>
        <note>catalytic</note>
    </ligand>
</feature>
<dbReference type="InterPro" id="IPR018097">
    <property type="entry name" value="EGF_Ca-bd_CS"/>
</dbReference>
<evidence type="ECO:0000256" key="2">
    <source>
        <dbReference type="ARBA" id="ARBA00022670"/>
    </source>
</evidence>
<dbReference type="SMART" id="SM00042">
    <property type="entry name" value="CUB"/>
    <property type="match status" value="5"/>
</dbReference>
<feature type="compositionally biased region" description="Polar residues" evidence="16">
    <location>
        <begin position="49"/>
        <end position="69"/>
    </location>
</feature>
<evidence type="ECO:0000259" key="17">
    <source>
        <dbReference type="PROSITE" id="PS01180"/>
    </source>
</evidence>
<evidence type="ECO:0000256" key="15">
    <source>
        <dbReference type="RuleBase" id="RU361183"/>
    </source>
</evidence>
<dbReference type="Gene3D" id="2.60.120.290">
    <property type="entry name" value="Spermadhesin, CUB domain"/>
    <property type="match status" value="5"/>
</dbReference>
<dbReference type="PROSITE" id="PS51864">
    <property type="entry name" value="ASTACIN"/>
    <property type="match status" value="1"/>
</dbReference>
<dbReference type="GO" id="GO:0004222">
    <property type="term" value="F:metalloendopeptidase activity"/>
    <property type="evidence" value="ECO:0007669"/>
    <property type="project" value="UniProtKB-UniRule"/>
</dbReference>
<feature type="binding site" evidence="12 14">
    <location>
        <position position="239"/>
    </location>
    <ligand>
        <name>Zn(2+)</name>
        <dbReference type="ChEBI" id="CHEBI:29105"/>
        <note>catalytic</note>
    </ligand>
</feature>
<dbReference type="FunFam" id="2.60.120.290:FF:000013">
    <property type="entry name" value="Membrane frizzled-related protein"/>
    <property type="match status" value="2"/>
</dbReference>
<keyword evidence="9 14" id="KW-1015">Disulfide bond</keyword>
<feature type="region of interest" description="Disordered" evidence="16">
    <location>
        <begin position="49"/>
        <end position="70"/>
    </location>
</feature>
<dbReference type="GO" id="GO:0004252">
    <property type="term" value="F:serine-type endopeptidase activity"/>
    <property type="evidence" value="ECO:0007669"/>
    <property type="project" value="TreeGrafter"/>
</dbReference>
<evidence type="ECO:0000256" key="16">
    <source>
        <dbReference type="SAM" id="MobiDB-lite"/>
    </source>
</evidence>
<dbReference type="InterPro" id="IPR000742">
    <property type="entry name" value="EGF"/>
</dbReference>
<dbReference type="EC" id="3.4.24.-" evidence="15"/>
<dbReference type="PRINTS" id="PR00480">
    <property type="entry name" value="ASTACIN"/>
</dbReference>
<dbReference type="SUPFAM" id="SSF55486">
    <property type="entry name" value="Metalloproteases ('zincins'), catalytic domain"/>
    <property type="match status" value="1"/>
</dbReference>
<dbReference type="GO" id="GO:0006508">
    <property type="term" value="P:proteolysis"/>
    <property type="evidence" value="ECO:0007669"/>
    <property type="project" value="UniProtKB-KW"/>
</dbReference>
<feature type="domain" description="Peptidase M12A" evidence="19">
    <location>
        <begin position="135"/>
        <end position="336"/>
    </location>
</feature>
<evidence type="ECO:0000256" key="13">
    <source>
        <dbReference type="PROSITE-ProRule" id="PRU00076"/>
    </source>
</evidence>
<name>A0A9W2ZKV9_BIOGL</name>
<dbReference type="CDD" id="cd00054">
    <property type="entry name" value="EGF_CA"/>
    <property type="match status" value="1"/>
</dbReference>
<evidence type="ECO:0000256" key="8">
    <source>
        <dbReference type="ARBA" id="ARBA00023049"/>
    </source>
</evidence>
<dbReference type="InterPro" id="IPR035914">
    <property type="entry name" value="Sperma_CUB_dom_sf"/>
</dbReference>
<dbReference type="SUPFAM" id="SSF49854">
    <property type="entry name" value="Spermadhesin, CUB domain"/>
    <property type="match status" value="5"/>
</dbReference>
<dbReference type="PROSITE" id="PS00010">
    <property type="entry name" value="ASX_HYDROXYL"/>
    <property type="match status" value="2"/>
</dbReference>
<evidence type="ECO:0000256" key="9">
    <source>
        <dbReference type="ARBA" id="ARBA00023157"/>
    </source>
</evidence>
<keyword evidence="5" id="KW-0677">Repeat</keyword>
<dbReference type="GO" id="GO:0005615">
    <property type="term" value="C:extracellular space"/>
    <property type="evidence" value="ECO:0007669"/>
    <property type="project" value="TreeGrafter"/>
</dbReference>
<dbReference type="FunFam" id="2.60.120.290:FF:000004">
    <property type="entry name" value="Metalloendopeptidase"/>
    <property type="match status" value="1"/>
</dbReference>
<dbReference type="PROSITE" id="PS01186">
    <property type="entry name" value="EGF_2"/>
    <property type="match status" value="2"/>
</dbReference>
<dbReference type="Pfam" id="PF14670">
    <property type="entry name" value="FXa_inhibition"/>
    <property type="match status" value="2"/>
</dbReference>
<keyword evidence="1 13" id="KW-0245">EGF-like domain</keyword>
<feature type="region of interest" description="Disordered" evidence="16">
    <location>
        <begin position="108"/>
        <end position="137"/>
    </location>
</feature>
<dbReference type="GO" id="GO:0005509">
    <property type="term" value="F:calcium ion binding"/>
    <property type="evidence" value="ECO:0007669"/>
    <property type="project" value="InterPro"/>
</dbReference>
<evidence type="ECO:0000256" key="4">
    <source>
        <dbReference type="ARBA" id="ARBA00022729"/>
    </source>
</evidence>
<dbReference type="InterPro" id="IPR001881">
    <property type="entry name" value="EGF-like_Ca-bd_dom"/>
</dbReference>
<keyword evidence="10" id="KW-0325">Glycoprotein</keyword>
<evidence type="ECO:0000256" key="5">
    <source>
        <dbReference type="ARBA" id="ARBA00022737"/>
    </source>
</evidence>
<feature type="domain" description="CUB" evidence="17">
    <location>
        <begin position="338"/>
        <end position="446"/>
    </location>
</feature>
<comment type="caution">
    <text evidence="13">Lacks conserved residue(s) required for the propagation of feature annotation.</text>
</comment>
<keyword evidence="4" id="KW-0732">Signal</keyword>
<dbReference type="InterPro" id="IPR006026">
    <property type="entry name" value="Peptidase_Metallo"/>
</dbReference>
<dbReference type="PANTHER" id="PTHR24255:SF31">
    <property type="entry name" value="CUBILIN-LIKE PROTEIN"/>
    <property type="match status" value="1"/>
</dbReference>
<dbReference type="InterPro" id="IPR000859">
    <property type="entry name" value="CUB_dom"/>
</dbReference>
<keyword evidence="8 14" id="KW-0482">Metalloprotease</keyword>
<dbReference type="Pfam" id="PF01400">
    <property type="entry name" value="Astacin"/>
    <property type="match status" value="1"/>
</dbReference>
<dbReference type="PROSITE" id="PS50026">
    <property type="entry name" value="EGF_3"/>
    <property type="match status" value="2"/>
</dbReference>
<dbReference type="OrthoDB" id="431034at2759"/>
<feature type="binding site" evidence="12 14">
    <location>
        <position position="229"/>
    </location>
    <ligand>
        <name>Zn(2+)</name>
        <dbReference type="ChEBI" id="CHEBI:29105"/>
        <note>catalytic</note>
    </ligand>
</feature>
<evidence type="ECO:0000256" key="1">
    <source>
        <dbReference type="ARBA" id="ARBA00022536"/>
    </source>
</evidence>
<dbReference type="Proteomes" id="UP001165740">
    <property type="component" value="Chromosome 2"/>
</dbReference>
<evidence type="ECO:0000256" key="6">
    <source>
        <dbReference type="ARBA" id="ARBA00022801"/>
    </source>
</evidence>
<keyword evidence="7 12" id="KW-0862">Zinc</keyword>
<dbReference type="FunFam" id="2.10.25.10:FF:000240">
    <property type="entry name" value="Vitamin K-dependent protein S"/>
    <property type="match status" value="1"/>
</dbReference>
<dbReference type="CDD" id="cd00041">
    <property type="entry name" value="CUB"/>
    <property type="match status" value="5"/>
</dbReference>
<dbReference type="SUPFAM" id="SSF57196">
    <property type="entry name" value="EGF/Laminin"/>
    <property type="match status" value="2"/>
</dbReference>
<dbReference type="PROSITE" id="PS01180">
    <property type="entry name" value="CUB"/>
    <property type="match status" value="5"/>
</dbReference>
<dbReference type="FunFam" id="2.60.120.290:FF:000005">
    <property type="entry name" value="Procollagen C-endopeptidase enhancer 1"/>
    <property type="match status" value="2"/>
</dbReference>
<dbReference type="AlphaFoldDB" id="A0A9W2ZKV9"/>
<dbReference type="SMART" id="SM00181">
    <property type="entry name" value="EGF"/>
    <property type="match status" value="2"/>
</dbReference>
<protein>
    <recommendedName>
        <fullName evidence="15">Metalloendopeptidase</fullName>
        <ecNumber evidence="15">3.4.24.-</ecNumber>
    </recommendedName>
</protein>
<evidence type="ECO:0000256" key="14">
    <source>
        <dbReference type="PROSITE-ProRule" id="PRU01211"/>
    </source>
</evidence>
<evidence type="ECO:0000256" key="10">
    <source>
        <dbReference type="ARBA" id="ARBA00023180"/>
    </source>
</evidence>
<dbReference type="FunFam" id="2.10.25.10:FF:000010">
    <property type="entry name" value="Pro-epidermal growth factor"/>
    <property type="match status" value="1"/>
</dbReference>
<gene>
    <name evidence="21" type="primary">LOC106055573</name>
</gene>
<feature type="disulfide bond" evidence="14">
    <location>
        <begin position="199"/>
        <end position="221"/>
    </location>
</feature>
<comment type="cofactor">
    <cofactor evidence="14 15">
        <name>Zn(2+)</name>
        <dbReference type="ChEBI" id="CHEBI:29105"/>
    </cofactor>
    <text evidence="14 15">Binds 1 zinc ion per subunit.</text>
</comment>
<feature type="domain" description="CUB" evidence="17">
    <location>
        <begin position="873"/>
        <end position="989"/>
    </location>
</feature>
<evidence type="ECO:0000259" key="19">
    <source>
        <dbReference type="PROSITE" id="PS51864"/>
    </source>
</evidence>
<feature type="compositionally biased region" description="Basic residues" evidence="16">
    <location>
        <begin position="125"/>
        <end position="135"/>
    </location>
</feature>
<feature type="domain" description="EGF-like" evidence="18">
    <location>
        <begin position="559"/>
        <end position="599"/>
    </location>
</feature>
<evidence type="ECO:0000256" key="7">
    <source>
        <dbReference type="ARBA" id="ARBA00022833"/>
    </source>
</evidence>